<reference evidence="3" key="1">
    <citation type="submission" date="2023-04" db="EMBL/GenBank/DDBJ databases">
        <title>Phytophthora fragariaefolia NBRC 109709.</title>
        <authorList>
            <person name="Ichikawa N."/>
            <person name="Sato H."/>
            <person name="Tonouchi N."/>
        </authorList>
    </citation>
    <scope>NUCLEOTIDE SEQUENCE</scope>
    <source>
        <strain evidence="3">NBRC 109709</strain>
    </source>
</reference>
<accession>A0A9W6TQ70</accession>
<evidence type="ECO:0000313" key="4">
    <source>
        <dbReference type="Proteomes" id="UP001165121"/>
    </source>
</evidence>
<dbReference type="InterPro" id="IPR036397">
    <property type="entry name" value="RNaseH_sf"/>
</dbReference>
<dbReference type="AlphaFoldDB" id="A0A9W6TQ70"/>
<feature type="domain" description="DUF7769" evidence="2">
    <location>
        <begin position="2"/>
        <end position="40"/>
    </location>
</feature>
<proteinExistence type="predicted"/>
<dbReference type="EMBL" id="BSXT01000130">
    <property type="protein sequence ID" value="GMF18448.1"/>
    <property type="molecule type" value="Genomic_DNA"/>
</dbReference>
<dbReference type="PANTHER" id="PTHR47169:SF2">
    <property type="entry name" value="OS01G0541250 PROTEIN"/>
    <property type="match status" value="1"/>
</dbReference>
<feature type="region of interest" description="Disordered" evidence="1">
    <location>
        <begin position="32"/>
        <end position="56"/>
    </location>
</feature>
<organism evidence="3 4">
    <name type="scientific">Phytophthora fragariaefolia</name>
    <dbReference type="NCBI Taxonomy" id="1490495"/>
    <lineage>
        <taxon>Eukaryota</taxon>
        <taxon>Sar</taxon>
        <taxon>Stramenopiles</taxon>
        <taxon>Oomycota</taxon>
        <taxon>Peronosporomycetes</taxon>
        <taxon>Peronosporales</taxon>
        <taxon>Peronosporaceae</taxon>
        <taxon>Phytophthora</taxon>
    </lineage>
</organism>
<evidence type="ECO:0000256" key="1">
    <source>
        <dbReference type="SAM" id="MobiDB-lite"/>
    </source>
</evidence>
<comment type="caution">
    <text evidence="3">The sequence shown here is derived from an EMBL/GenBank/DDBJ whole genome shotgun (WGS) entry which is preliminary data.</text>
</comment>
<keyword evidence="4" id="KW-1185">Reference proteome</keyword>
<name>A0A9W6TQ70_9STRA</name>
<sequence>MRSTNGRLKHGDIAAVAETEGVQPSTVSRTWTRAKTEEAHTGRFASPSRRHRSGCRPADHTATLERLRGVVERSTVRSAAAACGMAPATLFPQLRLGRLRVHTSVTKPLLTEANRVQRMQFALSHIQRDTMLFDDMLDAVHVDEKLFYITQPTRRFLLLQGEVAPVRRLRSRRYITRVMFLAAIARPRYDPTTNQFFDVKLGIWPFVEHVPVQRSSRHRPAGTFVTKDVSVTKKTYRDMLISNLLPVLRELWPAAVAGNHVVVQQDNAPAHIPEADAAFAEAARASGCKVVLRNQPPNSPYMNVNDLGLFSAVQAPAQEACPHHRRVD</sequence>
<dbReference type="PANTHER" id="PTHR47169">
    <property type="entry name" value="OS01G0541250 PROTEIN"/>
    <property type="match status" value="1"/>
</dbReference>
<protein>
    <submittedName>
        <fullName evidence="3">Unnamed protein product</fullName>
    </submittedName>
</protein>
<evidence type="ECO:0000259" key="2">
    <source>
        <dbReference type="Pfam" id="PF24964"/>
    </source>
</evidence>
<dbReference type="Pfam" id="PF24964">
    <property type="entry name" value="DUF7769"/>
    <property type="match status" value="1"/>
</dbReference>
<dbReference type="GO" id="GO:0003676">
    <property type="term" value="F:nucleic acid binding"/>
    <property type="evidence" value="ECO:0007669"/>
    <property type="project" value="InterPro"/>
</dbReference>
<dbReference type="OrthoDB" id="99780at2759"/>
<dbReference type="InterPro" id="IPR056671">
    <property type="entry name" value="DUF7769"/>
</dbReference>
<gene>
    <name evidence="3" type="ORF">Pfra01_000161800</name>
</gene>
<dbReference type="Proteomes" id="UP001165121">
    <property type="component" value="Unassembled WGS sequence"/>
</dbReference>
<evidence type="ECO:0000313" key="3">
    <source>
        <dbReference type="EMBL" id="GMF18448.1"/>
    </source>
</evidence>
<dbReference type="Gene3D" id="3.30.420.10">
    <property type="entry name" value="Ribonuclease H-like superfamily/Ribonuclease H"/>
    <property type="match status" value="1"/>
</dbReference>